<protein>
    <recommendedName>
        <fullName evidence="3">Helicase ATP-binding domain-containing protein</fullName>
    </recommendedName>
</protein>
<dbReference type="Pfam" id="PF13872">
    <property type="entry name" value="AAA_34"/>
    <property type="match status" value="1"/>
</dbReference>
<evidence type="ECO:0000256" key="1">
    <source>
        <dbReference type="SAM" id="Coils"/>
    </source>
</evidence>
<dbReference type="InterPro" id="IPR027417">
    <property type="entry name" value="P-loop_NTPase"/>
</dbReference>
<feature type="domain" description="Helicase ATP-binding" evidence="3">
    <location>
        <begin position="615"/>
        <end position="839"/>
    </location>
</feature>
<feature type="region of interest" description="Disordered" evidence="2">
    <location>
        <begin position="534"/>
        <end position="560"/>
    </location>
</feature>
<evidence type="ECO:0000259" key="3">
    <source>
        <dbReference type="PROSITE" id="PS51192"/>
    </source>
</evidence>
<dbReference type="PROSITE" id="PS51192">
    <property type="entry name" value="HELICASE_ATP_BIND_1"/>
    <property type="match status" value="1"/>
</dbReference>
<dbReference type="InterPro" id="IPR014001">
    <property type="entry name" value="Helicase_ATP-bd"/>
</dbReference>
<evidence type="ECO:0000256" key="2">
    <source>
        <dbReference type="SAM" id="MobiDB-lite"/>
    </source>
</evidence>
<dbReference type="HOGENOM" id="CLU_242064_0_0_5"/>
<feature type="compositionally biased region" description="Basic and acidic residues" evidence="2">
    <location>
        <begin position="942"/>
        <end position="952"/>
    </location>
</feature>
<dbReference type="Gene3D" id="3.40.50.300">
    <property type="entry name" value="P-loop containing nucleotide triphosphate hydrolases"/>
    <property type="match status" value="1"/>
</dbReference>
<gene>
    <name evidence="4" type="ORF">Salmuc_01813</name>
</gene>
<evidence type="ECO:0000313" key="5">
    <source>
        <dbReference type="Proteomes" id="UP000015347"/>
    </source>
</evidence>
<dbReference type="OrthoDB" id="9814088at2"/>
<sequence length="1829" mass="204407">MSTPKNIKWLDLSAYNVKLSVLTVPKGDDKQRLLVLAKAAEQAPEYDAMGEAMGLRKVERGADSFYVYPDGERFNLGDLRSKLVDGGYDQVSVTEVAVSSVFLNVEAPQPKAEPAAEQAEEPAPNDPAKSAPEQVSGPEKDRLAEIMRTTYDVGVNKDGHHVRSFDGDGENPGARIVLTEDGTVTNEADSDQKGLFLRSVDDRSFKDCIAAFGERIIAGEVKRRSDVEDFLKTIHGTESPTSEQEDSFILALDNYFSGWLRRHSDRSLNELFQKATQITENSAYRTRTEQAESAVSDINMPISIVLHRIAGSLSEDDTNAVFVNPGKGAPFAKWRRGQDGSMRIFESREDEAATIRTFSRELGLRGEDPIDGSEPSYDGSDVIVANVATGWTDTPTLRSGETFSRREFLEIFDALDKRSEDGNAIFTFPLAADGSSDEEFDRFVKVLGQHYAVEGNARIDSTVHAAKAGGDKMVMLSVGTRRPEPLDEPHEASQRRRDIFDFGALYTWSSEVIKSRAKIANYLAALDEDREAEATASKAERNEYQSPYVSASRVGEPETMSPKHLEAPMRQAMANVLRNHPDIDEYVANGLGITKDELGQRFSPEQVDAMALEAFGEEQGKQGFHIGDQTGVGKGRTAAGIAGRHILNGKTVVMMTAKTANISDILRDLGDAGVLEHVNPLIFNSGTFEYADESTGETRRFDGLTKDHALDILTDVHVEQKWNEETEQYDDVETREVAFPEGYNLVIATYSQVSRDLEKMEHEQPDSMMTAKIRYFENLIDENTVFIPDEAQKATGNSNTGRNIRSAIESADRTVFMSATHAKGIKEMGLYNILFPEYLDEETLYEIMNKGGENAQEVISSMLAQNGVFIRREHDNSKLTFETVDDEDNFDRNRQLVDAISPILSEVAFLSGDVNRRVQQRVEMAETELGNLRAEREAVALDPQAERNDRRQANNNVQRQQARVKSIQNTKLGFGSPLFRIMKTMISAVKADSIANMAIEDVRNGRKPVIMADGTQGALFQELYETQQEEELETAPEPNMRDMLRREIRNMFSGGMQSGAQRTAEEYMGENAPELYERFLARQRDGDERSAEEFLRDADPDTANAYADHVRRYASRTVEEFLADEDPALAERYETIKSLIDQIPAQPISLIDTVRNRAADAGLNFGEITGRGHEYSGGRIRRRNRPRTIDVVNEFNNGDMDGVILNKSGLEGLSFQDAAWFKNHGQRVLYEGDAPQDINDQIQGYGRINRRGSLTNPKIIATNSGIPAEMRMHASRNQKLRKLNANVSSNRDSNTLMENIPDMLNGVGDTVCSNYFDLNPEYLRMLGFDEEFAETNEANLAVANEGDQAESKRSANQILGRMLLLPCALQEQVLEDLQNDFEAYIAELDAENKNPLKPKALPGVVHQQYRDLFEGPTEENTVDAFESPVFLEDCVMETTASPLTGDDVDLMVNNALEKGEGRDTAAQIERIESERADRLNRLMRTTQGFETVEQAIEAGNNKIADANTRMSQLQTLVENVKPGSEIRIDGYDGDMGETGIVTSVQYPDPRKSAFAAAKYKIQVVVPGDATPRPVSFDTLLADRFFRRDELNNGFHIWDGLNDADDDRVDAIFASFDRSRDFKKRRKVQLLTGNLFRALQIAQENNNMGTMCVYEDGKSGIMKRGIVLHKDALEGRRIPVALRTPEMVFDALRENQAISIFPDRDLSKRALVLRSGTNGYHVTFPSPNNKDFGGIYDSEVVAAHYDRARENDDGGNGRRMMAAAQITDEDEMLELIRGIMDDKSVRFWAGSSYRDWANDWSNRMNLAQMEADPTRQNNDVELPEYFAQAG</sequence>
<dbReference type="EMBL" id="APVH01000013">
    <property type="protein sequence ID" value="EPX84038.1"/>
    <property type="molecule type" value="Genomic_DNA"/>
</dbReference>
<dbReference type="InterPro" id="IPR039187">
    <property type="entry name" value="SNO_AAA"/>
</dbReference>
<dbReference type="eggNOG" id="COG0553">
    <property type="taxonomic scope" value="Bacteria"/>
</dbReference>
<dbReference type="SUPFAM" id="SSF52540">
    <property type="entry name" value="P-loop containing nucleoside triphosphate hydrolases"/>
    <property type="match status" value="1"/>
</dbReference>
<feature type="region of interest" description="Disordered" evidence="2">
    <location>
        <begin position="109"/>
        <end position="139"/>
    </location>
</feature>
<dbReference type="InterPro" id="IPR026937">
    <property type="entry name" value="SBNO_Helicase_C_dom"/>
</dbReference>
<dbReference type="STRING" id="1123237.Salmuc_01813"/>
<dbReference type="eggNOG" id="COG1203">
    <property type="taxonomic scope" value="Bacteria"/>
</dbReference>
<proteinExistence type="predicted"/>
<keyword evidence="1" id="KW-0175">Coiled coil</keyword>
<dbReference type="RefSeq" id="WP_020038232.1">
    <property type="nucleotide sequence ID" value="NZ_KE557274.1"/>
</dbReference>
<name>S9QWQ7_9RHOB</name>
<feature type="compositionally biased region" description="Low complexity" evidence="2">
    <location>
        <begin position="953"/>
        <end position="964"/>
    </location>
</feature>
<reference evidence="5" key="1">
    <citation type="journal article" date="2014" name="Stand. Genomic Sci.">
        <title>Genome sequence of the exopolysaccharide-producing Salipiger mucosus type strain (DSM 16094(T)), a moderately halophilic member of the Roseobacter clade.</title>
        <authorList>
            <person name="Riedel T."/>
            <person name="Spring S."/>
            <person name="Fiebig A."/>
            <person name="Petersen J."/>
            <person name="Kyrpides N.C."/>
            <person name="Goker M."/>
            <person name="Klenk H.P."/>
        </authorList>
    </citation>
    <scope>NUCLEOTIDE SEQUENCE [LARGE SCALE GENOMIC DNA]</scope>
    <source>
        <strain evidence="5">DSM 16094</strain>
    </source>
</reference>
<keyword evidence="5" id="KW-1185">Reference proteome</keyword>
<feature type="region of interest" description="Disordered" evidence="2">
    <location>
        <begin position="942"/>
        <end position="964"/>
    </location>
</feature>
<comment type="caution">
    <text evidence="4">The sequence shown here is derived from an EMBL/GenBank/DDBJ whole genome shotgun (WGS) entry which is preliminary data.</text>
</comment>
<dbReference type="Pfam" id="PF13871">
    <property type="entry name" value="Helicase_C_4"/>
    <property type="match status" value="1"/>
</dbReference>
<evidence type="ECO:0000313" key="4">
    <source>
        <dbReference type="EMBL" id="EPX84038.1"/>
    </source>
</evidence>
<dbReference type="Proteomes" id="UP000015347">
    <property type="component" value="Unassembled WGS sequence"/>
</dbReference>
<accession>S9QWQ7</accession>
<feature type="coiled-coil region" evidence="1">
    <location>
        <begin position="1367"/>
        <end position="1394"/>
    </location>
</feature>
<organism evidence="4 5">
    <name type="scientific">Salipiger mucosus DSM 16094</name>
    <dbReference type="NCBI Taxonomy" id="1123237"/>
    <lineage>
        <taxon>Bacteria</taxon>
        <taxon>Pseudomonadati</taxon>
        <taxon>Pseudomonadota</taxon>
        <taxon>Alphaproteobacteria</taxon>
        <taxon>Rhodobacterales</taxon>
        <taxon>Roseobacteraceae</taxon>
        <taxon>Salipiger</taxon>
    </lineage>
</organism>